<keyword evidence="3" id="KW-0238">DNA-binding</keyword>
<dbReference type="GO" id="GO:0003700">
    <property type="term" value="F:DNA-binding transcription factor activity"/>
    <property type="evidence" value="ECO:0007669"/>
    <property type="project" value="InterPro"/>
</dbReference>
<evidence type="ECO:0000313" key="6">
    <source>
        <dbReference type="EMBL" id="BBF23158.1"/>
    </source>
</evidence>
<dbReference type="Pfam" id="PF03466">
    <property type="entry name" value="LysR_substrate"/>
    <property type="match status" value="1"/>
</dbReference>
<gene>
    <name evidence="6" type="ORF">SUTMEG_10490</name>
</gene>
<keyword evidence="7" id="KW-1185">Reference proteome</keyword>
<dbReference type="Gene3D" id="3.40.190.10">
    <property type="entry name" value="Periplasmic binding protein-like II"/>
    <property type="match status" value="2"/>
</dbReference>
<evidence type="ECO:0000259" key="5">
    <source>
        <dbReference type="PROSITE" id="PS50931"/>
    </source>
</evidence>
<dbReference type="AlphaFoldDB" id="A0A2Z6IDF3"/>
<organism evidence="6 7">
    <name type="scientific">Sutterella megalosphaeroides</name>
    <dbReference type="NCBI Taxonomy" id="2494234"/>
    <lineage>
        <taxon>Bacteria</taxon>
        <taxon>Pseudomonadati</taxon>
        <taxon>Pseudomonadota</taxon>
        <taxon>Betaproteobacteria</taxon>
        <taxon>Burkholderiales</taxon>
        <taxon>Sutterellaceae</taxon>
        <taxon>Sutterella</taxon>
    </lineage>
</organism>
<dbReference type="KEGG" id="sutt:SUTMEG_10490"/>
<dbReference type="PROSITE" id="PS50931">
    <property type="entry name" value="HTH_LYSR"/>
    <property type="match status" value="1"/>
</dbReference>
<dbReference type="PANTHER" id="PTHR30118">
    <property type="entry name" value="HTH-TYPE TRANSCRIPTIONAL REGULATOR LEUO-RELATED"/>
    <property type="match status" value="1"/>
</dbReference>
<protein>
    <submittedName>
        <fullName evidence="6">LysR family transcriptional regulator</fullName>
    </submittedName>
</protein>
<keyword evidence="4" id="KW-0804">Transcription</keyword>
<evidence type="ECO:0000256" key="2">
    <source>
        <dbReference type="ARBA" id="ARBA00023015"/>
    </source>
</evidence>
<evidence type="ECO:0000256" key="1">
    <source>
        <dbReference type="ARBA" id="ARBA00009437"/>
    </source>
</evidence>
<dbReference type="Proteomes" id="UP000271003">
    <property type="component" value="Chromosome"/>
</dbReference>
<dbReference type="InterPro" id="IPR000847">
    <property type="entry name" value="LysR_HTH_N"/>
</dbReference>
<evidence type="ECO:0000256" key="4">
    <source>
        <dbReference type="ARBA" id="ARBA00023163"/>
    </source>
</evidence>
<dbReference type="OrthoDB" id="5495633at2"/>
<dbReference type="SUPFAM" id="SSF53850">
    <property type="entry name" value="Periplasmic binding protein-like II"/>
    <property type="match status" value="1"/>
</dbReference>
<dbReference type="RefSeq" id="WP_120176791.1">
    <property type="nucleotide sequence ID" value="NZ_AP018786.1"/>
</dbReference>
<name>A0A2Z6IDF3_9BURK</name>
<reference evidence="6 7" key="1">
    <citation type="journal article" date="2018" name="Int. J. Syst. Evol. Microbiol.">
        <title>Mesosutterella multiformis gen. nov., sp. nov., a member of the family Sutterellaceae and Sutterella megalosphaeroides sp. nov., isolated from human faeces.</title>
        <authorList>
            <person name="Sakamoto M."/>
            <person name="Ikeyama N."/>
            <person name="Kunihiro T."/>
            <person name="Iino T."/>
            <person name="Yuki M."/>
            <person name="Ohkuma M."/>
        </authorList>
    </citation>
    <scope>NUCLEOTIDE SEQUENCE [LARGE SCALE GENOMIC DNA]</scope>
    <source>
        <strain evidence="6 7">6FBBBH3</strain>
    </source>
</reference>
<dbReference type="GO" id="GO:0003677">
    <property type="term" value="F:DNA binding"/>
    <property type="evidence" value="ECO:0007669"/>
    <property type="project" value="UniProtKB-KW"/>
</dbReference>
<dbReference type="InterPro" id="IPR005119">
    <property type="entry name" value="LysR_subst-bd"/>
</dbReference>
<dbReference type="PANTHER" id="PTHR30118:SF15">
    <property type="entry name" value="TRANSCRIPTIONAL REGULATORY PROTEIN"/>
    <property type="match status" value="1"/>
</dbReference>
<dbReference type="InterPro" id="IPR050389">
    <property type="entry name" value="LysR-type_TF"/>
</dbReference>
<dbReference type="SUPFAM" id="SSF46785">
    <property type="entry name" value="Winged helix' DNA-binding domain"/>
    <property type="match status" value="1"/>
</dbReference>
<proteinExistence type="inferred from homology"/>
<accession>A0A2Z6IDF3</accession>
<evidence type="ECO:0000313" key="7">
    <source>
        <dbReference type="Proteomes" id="UP000271003"/>
    </source>
</evidence>
<evidence type="ECO:0000256" key="3">
    <source>
        <dbReference type="ARBA" id="ARBA00023125"/>
    </source>
</evidence>
<dbReference type="InterPro" id="IPR036390">
    <property type="entry name" value="WH_DNA-bd_sf"/>
</dbReference>
<dbReference type="Pfam" id="PF00126">
    <property type="entry name" value="HTH_1"/>
    <property type="match status" value="1"/>
</dbReference>
<comment type="similarity">
    <text evidence="1">Belongs to the LysR transcriptional regulatory family.</text>
</comment>
<feature type="domain" description="HTH lysR-type" evidence="5">
    <location>
        <begin position="5"/>
        <end position="62"/>
    </location>
</feature>
<keyword evidence="2" id="KW-0805">Transcription regulation</keyword>
<dbReference type="EMBL" id="AP018786">
    <property type="protein sequence ID" value="BBF23158.1"/>
    <property type="molecule type" value="Genomic_DNA"/>
</dbReference>
<dbReference type="Gene3D" id="1.10.10.10">
    <property type="entry name" value="Winged helix-like DNA-binding domain superfamily/Winged helix DNA-binding domain"/>
    <property type="match status" value="1"/>
</dbReference>
<sequence>MKNGITEELLVFLTTLAELRHLGQTAQRLGISGPSASRLLAEARTVFRDDLFVQHGHGLTPTHRALLLAERAEHVLEDMRALTVDAVFAPARLDRVFRGACLDNAFPMLVEPMLSTFHEAAPKAGLAFRTHCETTLAHLRAGDLDFALFPAANLPDEFEHMPLVKTPYVHLVRPGHPLETLLESGTDDWRAEAARYRRIQIVVHPDTDSTAEGTPGPAVIPASTSGTTLWTESWISAYFLMLKTDAVLTFPWRTAQNLATLLPVVVLGRASSVPSLEPSLIWHRRSSADPAFVWLRSLFWTHVRKGEKELRLDEIRTGRIGPQS</sequence>
<dbReference type="InterPro" id="IPR036388">
    <property type="entry name" value="WH-like_DNA-bd_sf"/>
</dbReference>